<gene>
    <name evidence="1" type="ORF">SAMN02745136_05650</name>
</gene>
<protein>
    <submittedName>
        <fullName evidence="1">Uncharacterized protein</fullName>
    </submittedName>
</protein>
<dbReference type="EMBL" id="FRAC01000052">
    <property type="protein sequence ID" value="SHL76577.1"/>
    <property type="molecule type" value="Genomic_DNA"/>
</dbReference>
<organism evidence="1 2">
    <name type="scientific">Anaerocolumna jejuensis DSM 15929</name>
    <dbReference type="NCBI Taxonomy" id="1121322"/>
    <lineage>
        <taxon>Bacteria</taxon>
        <taxon>Bacillati</taxon>
        <taxon>Bacillota</taxon>
        <taxon>Clostridia</taxon>
        <taxon>Lachnospirales</taxon>
        <taxon>Lachnospiraceae</taxon>
        <taxon>Anaerocolumna</taxon>
    </lineage>
</organism>
<accession>A0A1M7DAZ5</accession>
<reference evidence="1 2" key="1">
    <citation type="submission" date="2016-11" db="EMBL/GenBank/DDBJ databases">
        <authorList>
            <person name="Jaros S."/>
            <person name="Januszkiewicz K."/>
            <person name="Wedrychowicz H."/>
        </authorList>
    </citation>
    <scope>NUCLEOTIDE SEQUENCE [LARGE SCALE GENOMIC DNA]</scope>
    <source>
        <strain evidence="1 2">DSM 15929</strain>
    </source>
</reference>
<name>A0A1M7DAZ5_9FIRM</name>
<evidence type="ECO:0000313" key="2">
    <source>
        <dbReference type="Proteomes" id="UP000184386"/>
    </source>
</evidence>
<sequence length="51" mass="5967">MVKVFINMIVNILYRILTVTNMGKKEEFVNKQVRIFTPFHKVIHKSSTICG</sequence>
<proteinExistence type="predicted"/>
<dbReference type="Proteomes" id="UP000184386">
    <property type="component" value="Unassembled WGS sequence"/>
</dbReference>
<evidence type="ECO:0000313" key="1">
    <source>
        <dbReference type="EMBL" id="SHL76577.1"/>
    </source>
</evidence>
<dbReference type="AlphaFoldDB" id="A0A1M7DAZ5"/>
<keyword evidence="2" id="KW-1185">Reference proteome</keyword>